<protein>
    <submittedName>
        <fullName evidence="2">Uncharacterized protein</fullName>
    </submittedName>
</protein>
<evidence type="ECO:0000256" key="1">
    <source>
        <dbReference type="SAM" id="MobiDB-lite"/>
    </source>
</evidence>
<reference evidence="2" key="1">
    <citation type="submission" date="2021-02" db="EMBL/GenBank/DDBJ databases">
        <authorList>
            <person name="Dougan E. K."/>
            <person name="Rhodes N."/>
            <person name="Thang M."/>
            <person name="Chan C."/>
        </authorList>
    </citation>
    <scope>NUCLEOTIDE SEQUENCE</scope>
</reference>
<comment type="caution">
    <text evidence="2">The sequence shown here is derived from an EMBL/GenBank/DDBJ whole genome shotgun (WGS) entry which is preliminary data.</text>
</comment>
<dbReference type="EMBL" id="CAJNDS010000835">
    <property type="protein sequence ID" value="CAE7236791.1"/>
    <property type="molecule type" value="Genomic_DNA"/>
</dbReference>
<feature type="region of interest" description="Disordered" evidence="1">
    <location>
        <begin position="125"/>
        <end position="152"/>
    </location>
</feature>
<gene>
    <name evidence="2" type="ORF">SNAT2548_LOCUS10242</name>
</gene>
<evidence type="ECO:0000313" key="2">
    <source>
        <dbReference type="EMBL" id="CAE7236791.1"/>
    </source>
</evidence>
<evidence type="ECO:0000313" key="3">
    <source>
        <dbReference type="Proteomes" id="UP000604046"/>
    </source>
</evidence>
<sequence length="183" mass="20750">MWSGVVESISLLSSARQLRRVAEAAILEFDHARVLYPEWASDWAPIERNLRKAIQSIEFVVAAADDPLQHKLKATNVFLEEACQAKRRSILLGIRAHRQRSHSRTHSRSQSWQIRLGLSDSEDEEEDSVLSEPFDPDQFPQPANPLPTASTLTQFGPFGFEPVMTRIGSAWRELQAMQSHDAF</sequence>
<proteinExistence type="predicted"/>
<dbReference type="Proteomes" id="UP000604046">
    <property type="component" value="Unassembled WGS sequence"/>
</dbReference>
<keyword evidence="3" id="KW-1185">Reference proteome</keyword>
<accession>A0A812L1W0</accession>
<name>A0A812L1W0_9DINO</name>
<organism evidence="2 3">
    <name type="scientific">Symbiodinium natans</name>
    <dbReference type="NCBI Taxonomy" id="878477"/>
    <lineage>
        <taxon>Eukaryota</taxon>
        <taxon>Sar</taxon>
        <taxon>Alveolata</taxon>
        <taxon>Dinophyceae</taxon>
        <taxon>Suessiales</taxon>
        <taxon>Symbiodiniaceae</taxon>
        <taxon>Symbiodinium</taxon>
    </lineage>
</organism>
<dbReference type="AlphaFoldDB" id="A0A812L1W0"/>
<dbReference type="OrthoDB" id="440848at2759"/>